<dbReference type="Pfam" id="PF01329">
    <property type="entry name" value="Pterin_4a"/>
    <property type="match status" value="1"/>
</dbReference>
<dbReference type="GO" id="GO:0009536">
    <property type="term" value="C:plastid"/>
    <property type="evidence" value="ECO:0007669"/>
    <property type="project" value="TreeGrafter"/>
</dbReference>
<dbReference type="AlphaFoldDB" id="A0A8T2X331"/>
<proteinExistence type="inferred from homology"/>
<dbReference type="InterPro" id="IPR001533">
    <property type="entry name" value="Pterin_deHydtase"/>
</dbReference>
<comment type="catalytic activity">
    <reaction evidence="1">
        <text>(4aS,6R)-4a-hydroxy-L-erythro-5,6,7,8-tetrahydrobiopterin = (6R)-L-erythro-6,7-dihydrobiopterin + H2O</text>
        <dbReference type="Rhea" id="RHEA:11920"/>
        <dbReference type="ChEBI" id="CHEBI:15377"/>
        <dbReference type="ChEBI" id="CHEBI:15642"/>
        <dbReference type="ChEBI" id="CHEBI:43120"/>
        <dbReference type="EC" id="4.2.1.96"/>
    </reaction>
</comment>
<evidence type="ECO:0000313" key="6">
    <source>
        <dbReference type="EMBL" id="KAH8486551.1"/>
    </source>
</evidence>
<name>A0A8T2X331_POPDE</name>
<keyword evidence="7" id="KW-1185">Reference proteome</keyword>
<sequence>MTWHFIPAPSNWTILEIGLVQDFANHQITQQDKTNLLELSFRNHHQKSSKPPWPPPLQPPLTHIPFSPPLSKISSPHNHYHHFKVSILTPTRIPTLRIQAMGDQLGEFGARDPFPAEIESAFAEKVLGNVDTEHKILIPTVSALSLSQQECTPISPLQDPMSKDDAQKLLKKVLGWRLLDKEVGLKLQCLWKLRDFKCGVELVNRIYEVTESCGHFPDVHLEQNQVRAELWTESLGGLSMTDFIVAAKIDEIKTSDLVPRKRVWA</sequence>
<comment type="caution">
    <text evidence="6">The sequence shown here is derived from an EMBL/GenBank/DDBJ whole genome shotgun (WGS) entry which is preliminary data.</text>
</comment>
<evidence type="ECO:0000256" key="2">
    <source>
        <dbReference type="ARBA" id="ARBA00006472"/>
    </source>
</evidence>
<evidence type="ECO:0000256" key="1">
    <source>
        <dbReference type="ARBA" id="ARBA00001554"/>
    </source>
</evidence>
<gene>
    <name evidence="6" type="ORF">H0E87_025530</name>
</gene>
<evidence type="ECO:0000256" key="4">
    <source>
        <dbReference type="ARBA" id="ARBA00023239"/>
    </source>
</evidence>
<dbReference type="InterPro" id="IPR036428">
    <property type="entry name" value="PCD_sf"/>
</dbReference>
<dbReference type="EMBL" id="JACEGQ020000015">
    <property type="protein sequence ID" value="KAH8486551.1"/>
    <property type="molecule type" value="Genomic_DNA"/>
</dbReference>
<comment type="similarity">
    <text evidence="2">Belongs to the pterin-4-alpha-carbinolamine dehydratase family.</text>
</comment>
<dbReference type="Gene3D" id="3.30.1360.20">
    <property type="entry name" value="Transcriptional coactivator/pterin dehydratase"/>
    <property type="match status" value="1"/>
</dbReference>
<accession>A0A8T2X331</accession>
<evidence type="ECO:0000256" key="3">
    <source>
        <dbReference type="ARBA" id="ARBA00013252"/>
    </source>
</evidence>
<organism evidence="6 7">
    <name type="scientific">Populus deltoides</name>
    <name type="common">Eastern poplar</name>
    <name type="synonym">Eastern cottonwood</name>
    <dbReference type="NCBI Taxonomy" id="3696"/>
    <lineage>
        <taxon>Eukaryota</taxon>
        <taxon>Viridiplantae</taxon>
        <taxon>Streptophyta</taxon>
        <taxon>Embryophyta</taxon>
        <taxon>Tracheophyta</taxon>
        <taxon>Spermatophyta</taxon>
        <taxon>Magnoliopsida</taxon>
        <taxon>eudicotyledons</taxon>
        <taxon>Gunneridae</taxon>
        <taxon>Pentapetalae</taxon>
        <taxon>rosids</taxon>
        <taxon>fabids</taxon>
        <taxon>Malpighiales</taxon>
        <taxon>Salicaceae</taxon>
        <taxon>Saliceae</taxon>
        <taxon>Populus</taxon>
    </lineage>
</organism>
<dbReference type="GO" id="GO:0008124">
    <property type="term" value="F:4-alpha-hydroxytetrahydrobiopterin dehydratase activity"/>
    <property type="evidence" value="ECO:0007669"/>
    <property type="project" value="UniProtKB-EC"/>
</dbReference>
<evidence type="ECO:0000313" key="7">
    <source>
        <dbReference type="Proteomes" id="UP000807159"/>
    </source>
</evidence>
<dbReference type="Proteomes" id="UP000807159">
    <property type="component" value="Chromosome 15"/>
</dbReference>
<feature type="region of interest" description="Disordered" evidence="5">
    <location>
        <begin position="43"/>
        <end position="68"/>
    </location>
</feature>
<keyword evidence="4" id="KW-0456">Lyase</keyword>
<dbReference type="PANTHER" id="PTHR12599">
    <property type="entry name" value="PTERIN-4-ALPHA-CARBINOLAMINE DEHYDRATASE"/>
    <property type="match status" value="1"/>
</dbReference>
<dbReference type="EC" id="4.2.1.96" evidence="3"/>
<dbReference type="PANTHER" id="PTHR12599:SF8">
    <property type="entry name" value="PTERIN-4-ALPHA-CARBINOLAMINE DEHYDRATASE, CHLOROPLASTIC-RELATED"/>
    <property type="match status" value="1"/>
</dbReference>
<dbReference type="SUPFAM" id="SSF55248">
    <property type="entry name" value="PCD-like"/>
    <property type="match status" value="1"/>
</dbReference>
<dbReference type="GO" id="GO:0006729">
    <property type="term" value="P:tetrahydrobiopterin biosynthetic process"/>
    <property type="evidence" value="ECO:0007669"/>
    <property type="project" value="InterPro"/>
</dbReference>
<evidence type="ECO:0000256" key="5">
    <source>
        <dbReference type="SAM" id="MobiDB-lite"/>
    </source>
</evidence>
<reference evidence="6" key="1">
    <citation type="journal article" date="2021" name="J. Hered.">
        <title>Genome Assembly of Salicaceae Populus deltoides (Eastern Cottonwood) I-69 Based on Nanopore Sequencing and Hi-C Technologies.</title>
        <authorList>
            <person name="Bai S."/>
            <person name="Wu H."/>
            <person name="Zhang J."/>
            <person name="Pan Z."/>
            <person name="Zhao W."/>
            <person name="Li Z."/>
            <person name="Tong C."/>
        </authorList>
    </citation>
    <scope>NUCLEOTIDE SEQUENCE</scope>
    <source>
        <tissue evidence="6">Leaf</tissue>
    </source>
</reference>
<protein>
    <recommendedName>
        <fullName evidence="3">4a-hydroxytetrahydrobiopterin dehydratase</fullName>
        <ecNumber evidence="3">4.2.1.96</ecNumber>
    </recommendedName>
</protein>